<feature type="domain" description="Dihydroxy-acid/6-phosphogluconate dehydratase N-terminal" evidence="16">
    <location>
        <begin position="31"/>
        <end position="346"/>
    </location>
</feature>
<evidence type="ECO:0000313" key="19">
    <source>
        <dbReference type="Proteomes" id="UP000000391"/>
    </source>
</evidence>
<evidence type="ECO:0000256" key="6">
    <source>
        <dbReference type="ARBA" id="ARBA00022842"/>
    </source>
</evidence>
<reference evidence="18 19" key="1">
    <citation type="submission" date="2010-06" db="EMBL/GenBank/DDBJ databases">
        <title>Complete sequence chromosome of Methanohalobium evestigatum Z-7303.</title>
        <authorList>
            <consortium name="US DOE Joint Genome Institute"/>
            <person name="Lucas S."/>
            <person name="Copeland A."/>
            <person name="Lapidus A."/>
            <person name="Cheng J.-F."/>
            <person name="Bruce D."/>
            <person name="Goodwin L."/>
            <person name="Pitluck S."/>
            <person name="Saunders E."/>
            <person name="Detter J.C."/>
            <person name="Han C."/>
            <person name="Tapia R."/>
            <person name="Land M."/>
            <person name="Hauser L."/>
            <person name="Kyrpides N."/>
            <person name="Mikhailova N."/>
            <person name="Sieprawska-Lupa M."/>
            <person name="Whitman W.B."/>
            <person name="Anderson I."/>
            <person name="Woyke T."/>
        </authorList>
    </citation>
    <scope>NUCLEOTIDE SEQUENCE [LARGE SCALE GENOMIC DNA]</scope>
    <source>
        <strain evidence="19">ATCC BAA-1072 / DSM 3721 / NBRC 107634 / OCM 161 / Z-7303</strain>
    </source>
</reference>
<feature type="domain" description="Dihydroxy-acid/6-phosphogluconate dehydratase C-terminal" evidence="17">
    <location>
        <begin position="360"/>
        <end position="549"/>
    </location>
</feature>
<dbReference type="STRING" id="644295.Metev_1383"/>
<evidence type="ECO:0000256" key="8">
    <source>
        <dbReference type="ARBA" id="ARBA00023014"/>
    </source>
</evidence>
<evidence type="ECO:0000256" key="9">
    <source>
        <dbReference type="ARBA" id="ARBA00023239"/>
    </source>
</evidence>
<dbReference type="PANTHER" id="PTHR43661">
    <property type="entry name" value="D-XYLONATE DEHYDRATASE"/>
    <property type="match status" value="1"/>
</dbReference>
<feature type="binding site" evidence="15">
    <location>
        <position position="444"/>
    </location>
    <ligand>
        <name>Mg(2+)</name>
        <dbReference type="ChEBI" id="CHEBI:18420"/>
    </ligand>
</feature>
<feature type="binding site" evidence="15">
    <location>
        <position position="120"/>
    </location>
    <ligand>
        <name>Mg(2+)</name>
        <dbReference type="ChEBI" id="CHEBI:18420"/>
    </ligand>
</feature>
<organism evidence="18 19">
    <name type="scientific">Methanohalobium evestigatum (strain ATCC BAA-1072 / DSM 3721 / NBRC 107634 / OCM 161 / Z-7303)</name>
    <dbReference type="NCBI Taxonomy" id="644295"/>
    <lineage>
        <taxon>Archaea</taxon>
        <taxon>Methanobacteriati</taxon>
        <taxon>Methanobacteriota</taxon>
        <taxon>Stenosarchaea group</taxon>
        <taxon>Methanomicrobia</taxon>
        <taxon>Methanosarcinales</taxon>
        <taxon>Methanosarcinaceae</taxon>
        <taxon>Methanohalobium</taxon>
    </lineage>
</organism>
<keyword evidence="3 15" id="KW-0028">Amino-acid biosynthesis</keyword>
<dbReference type="InterPro" id="IPR020558">
    <property type="entry name" value="DiOHA_6PGluconate_deHydtase_CS"/>
</dbReference>
<sequence>MRSNTIKKGMEHAPHRSLLKATGVTDSEMDKPFIAVVNSWNEIVPGHINLDKLGESVKAGIRNAGGVPFEFNTIGVCDGIAMGHEGMKYSLPSREAIADTIELMVQAHQLDGMVLIAACDKILPGHLMAAGRLNIPAIVVTGGPMLPGYVGDEYCDLVSVFEGIGSCRNDNISESQLKMIEDQSCSGAGSCAGLFTANTMSCLTEAMGMSLPGCGTAHAADAKKARIAKDSGERIVQMTKEDLTPRQIVTDETLNNAIRVDMAIGGSTNTVLHLPAIANEFGLELPIEKFDELSRQTPHLINLRPGGYNHMLDFDRAGGVQAILERIKPMLFLDVKTVTGKTLGENLEDFVVINPKTNKDIIATIDNPVHPEGGIAILKGSLAPEGSVIKQSAVNEDMLEHKGPARVYDSEEDAMCGILGGDVKSDDVVVIRYEGPKGGPGMREMLSPTSAIAGMGLDTVALVTDGRFSGGTRGPCIGHISPEAIDSGPIAYIQDGDEIEINIPERTLNLNISEEEMKKRKESFELSEKEVDSKYLTKYRKSVGSASKGGILQ</sequence>
<comment type="cofactor">
    <cofactor evidence="15">
        <name>[2Fe-2S] cluster</name>
        <dbReference type="ChEBI" id="CHEBI:190135"/>
    </cofactor>
    <text evidence="15">Binds 1 [2Fe-2S] cluster per subunit. This cluster acts as a Lewis acid cofactor.</text>
</comment>
<keyword evidence="19" id="KW-1185">Reference proteome</keyword>
<dbReference type="KEGG" id="mev:Metev_1383"/>
<dbReference type="GO" id="GO:0000287">
    <property type="term" value="F:magnesium ion binding"/>
    <property type="evidence" value="ECO:0007669"/>
    <property type="project" value="UniProtKB-UniRule"/>
</dbReference>
<comment type="pathway">
    <text evidence="12 15">Amino-acid biosynthesis; L-valine biosynthesis; L-valine from pyruvate: step 3/4.</text>
</comment>
<dbReference type="FunFam" id="3.50.30.80:FF:000001">
    <property type="entry name" value="Dihydroxy-acid dehydratase"/>
    <property type="match status" value="1"/>
</dbReference>
<comment type="pathway">
    <text evidence="13 15">Amino-acid biosynthesis; L-isoleucine biosynthesis; L-isoleucine from 2-oxobutanoate: step 3/4.</text>
</comment>
<dbReference type="EMBL" id="CP002069">
    <property type="protein sequence ID" value="ADI74239.1"/>
    <property type="molecule type" value="Genomic_DNA"/>
</dbReference>
<dbReference type="NCBIfam" id="NF002068">
    <property type="entry name" value="PRK00911.1"/>
    <property type="match status" value="1"/>
</dbReference>
<dbReference type="GO" id="GO:0004160">
    <property type="term" value="F:dihydroxy-acid dehydratase activity"/>
    <property type="evidence" value="ECO:0007669"/>
    <property type="project" value="UniProtKB-UniRule"/>
</dbReference>
<keyword evidence="10 15" id="KW-0100">Branched-chain amino acid biosynthesis</keyword>
<dbReference type="HAMAP" id="MF_00012">
    <property type="entry name" value="IlvD"/>
    <property type="match status" value="1"/>
</dbReference>
<evidence type="ECO:0000259" key="16">
    <source>
        <dbReference type="Pfam" id="PF00920"/>
    </source>
</evidence>
<comment type="function">
    <text evidence="15">Functions in the biosynthesis of branched-chain amino acids. Catalyzes the dehydration of (2R,3R)-2,3-dihydroxy-3-methylpentanoate (2,3-dihydroxy-3-methylvalerate) into 2-oxo-3-methylpentanoate (2-oxo-3-methylvalerate) and of (2R)-2,3-dihydroxy-3-methylbutanoate (2,3-dihydroxyisovalerate) into 2-oxo-3-methylbutanoate (2-oxoisovalerate), the penultimate precursor to L-isoleucine and L-valine, respectively.</text>
</comment>
<dbReference type="EC" id="4.2.1.9" evidence="14 15"/>
<evidence type="ECO:0000259" key="17">
    <source>
        <dbReference type="Pfam" id="PF24877"/>
    </source>
</evidence>
<dbReference type="HOGENOM" id="CLU_014271_4_2_2"/>
<evidence type="ECO:0000256" key="11">
    <source>
        <dbReference type="ARBA" id="ARBA00029304"/>
    </source>
</evidence>
<evidence type="ECO:0000256" key="12">
    <source>
        <dbReference type="ARBA" id="ARBA00029436"/>
    </source>
</evidence>
<comment type="catalytic activity">
    <reaction evidence="15">
        <text>(2R,3R)-2,3-dihydroxy-3-methylpentanoate = (S)-3-methyl-2-oxopentanoate + H2O</text>
        <dbReference type="Rhea" id="RHEA:27694"/>
        <dbReference type="ChEBI" id="CHEBI:15377"/>
        <dbReference type="ChEBI" id="CHEBI:35146"/>
        <dbReference type="ChEBI" id="CHEBI:49258"/>
        <dbReference type="EC" id="4.2.1.9"/>
    </reaction>
</comment>
<keyword evidence="9 15" id="KW-0456">Lyase</keyword>
<dbReference type="SUPFAM" id="SSF143975">
    <property type="entry name" value="IlvD/EDD N-terminal domain-like"/>
    <property type="match status" value="1"/>
</dbReference>
<dbReference type="AlphaFoldDB" id="D7E9G7"/>
<gene>
    <name evidence="15" type="primary">ilvD</name>
    <name evidence="18" type="ordered locus">Metev_1383</name>
</gene>
<evidence type="ECO:0000256" key="4">
    <source>
        <dbReference type="ARBA" id="ARBA00022714"/>
    </source>
</evidence>
<dbReference type="GeneID" id="9347020"/>
<dbReference type="UniPathway" id="UPA00047">
    <property type="reaction ID" value="UER00057"/>
</dbReference>
<evidence type="ECO:0000256" key="7">
    <source>
        <dbReference type="ARBA" id="ARBA00023004"/>
    </source>
</evidence>
<evidence type="ECO:0000256" key="2">
    <source>
        <dbReference type="ARBA" id="ARBA00006486"/>
    </source>
</evidence>
<keyword evidence="5 15" id="KW-0479">Metal-binding</keyword>
<proteinExistence type="inferred from homology"/>
<feature type="modified residue" description="N6-carboxylysine" evidence="15">
    <location>
        <position position="121"/>
    </location>
</feature>
<dbReference type="GO" id="GO:0009097">
    <property type="term" value="P:isoleucine biosynthetic process"/>
    <property type="evidence" value="ECO:0007669"/>
    <property type="project" value="UniProtKB-UniRule"/>
</dbReference>
<dbReference type="GO" id="GO:0005829">
    <property type="term" value="C:cytosol"/>
    <property type="evidence" value="ECO:0007669"/>
    <property type="project" value="TreeGrafter"/>
</dbReference>
<comment type="cofactor">
    <cofactor evidence="1 15">
        <name>Mg(2+)</name>
        <dbReference type="ChEBI" id="CHEBI:18420"/>
    </cofactor>
</comment>
<comment type="similarity">
    <text evidence="2 15">Belongs to the IlvD/Edd family.</text>
</comment>
<keyword evidence="8 15" id="KW-0411">Iron-sulfur</keyword>
<dbReference type="Gene3D" id="3.50.30.80">
    <property type="entry name" value="IlvD/EDD C-terminal domain-like"/>
    <property type="match status" value="1"/>
</dbReference>
<evidence type="ECO:0000256" key="10">
    <source>
        <dbReference type="ARBA" id="ARBA00023304"/>
    </source>
</evidence>
<feature type="binding site" evidence="15">
    <location>
        <position position="78"/>
    </location>
    <ligand>
        <name>Mg(2+)</name>
        <dbReference type="ChEBI" id="CHEBI:18420"/>
    </ligand>
</feature>
<evidence type="ECO:0000256" key="1">
    <source>
        <dbReference type="ARBA" id="ARBA00001946"/>
    </source>
</evidence>
<feature type="active site" description="Proton acceptor" evidence="15">
    <location>
        <position position="469"/>
    </location>
</feature>
<dbReference type="PROSITE" id="PS00886">
    <property type="entry name" value="ILVD_EDD_1"/>
    <property type="match status" value="1"/>
</dbReference>
<dbReference type="OrthoDB" id="8674at2157"/>
<dbReference type="SUPFAM" id="SSF52016">
    <property type="entry name" value="LeuD/IlvD-like"/>
    <property type="match status" value="1"/>
</dbReference>
<comment type="subunit">
    <text evidence="15">Homodimer.</text>
</comment>
<comment type="catalytic activity">
    <reaction evidence="11">
        <text>(2R)-2,3-dihydroxy-3-methylbutanoate = 3-methyl-2-oxobutanoate + H2O</text>
        <dbReference type="Rhea" id="RHEA:24809"/>
        <dbReference type="ChEBI" id="CHEBI:11851"/>
        <dbReference type="ChEBI" id="CHEBI:15377"/>
        <dbReference type="ChEBI" id="CHEBI:49072"/>
        <dbReference type="EC" id="4.2.1.9"/>
    </reaction>
    <physiologicalReaction direction="left-to-right" evidence="11">
        <dbReference type="Rhea" id="RHEA:24810"/>
    </physiologicalReaction>
</comment>
<comment type="caution">
    <text evidence="15">Lacks conserved residue(s) required for the propagation of feature annotation.</text>
</comment>
<feature type="binding site" description="via carbamate group" evidence="15">
    <location>
        <position position="121"/>
    </location>
    <ligand>
        <name>Mg(2+)</name>
        <dbReference type="ChEBI" id="CHEBI:18420"/>
    </ligand>
</feature>
<dbReference type="UniPathway" id="UPA00049">
    <property type="reaction ID" value="UER00061"/>
</dbReference>
<dbReference type="PANTHER" id="PTHR43661:SF3">
    <property type="entry name" value="D-XYLONATE DEHYDRATASE YAGF-RELATED"/>
    <property type="match status" value="1"/>
</dbReference>
<evidence type="ECO:0000256" key="13">
    <source>
        <dbReference type="ARBA" id="ARBA00029437"/>
    </source>
</evidence>
<dbReference type="InterPro" id="IPR056740">
    <property type="entry name" value="ILV_EDD_C"/>
</dbReference>
<dbReference type="Proteomes" id="UP000000391">
    <property type="component" value="Chromosome"/>
</dbReference>
<dbReference type="Pfam" id="PF00920">
    <property type="entry name" value="ILVD_EDD_N"/>
    <property type="match status" value="1"/>
</dbReference>
<evidence type="ECO:0000256" key="14">
    <source>
        <dbReference type="ARBA" id="ARBA00029490"/>
    </source>
</evidence>
<keyword evidence="6 15" id="KW-0460">Magnesium</keyword>
<dbReference type="InterPro" id="IPR042096">
    <property type="entry name" value="Dihydro-acid_dehy_C"/>
</dbReference>
<dbReference type="InterPro" id="IPR000581">
    <property type="entry name" value="ILV_EDD_N"/>
</dbReference>
<evidence type="ECO:0000313" key="18">
    <source>
        <dbReference type="EMBL" id="ADI74239.1"/>
    </source>
</evidence>
<dbReference type="NCBIfam" id="TIGR00110">
    <property type="entry name" value="ilvD"/>
    <property type="match status" value="1"/>
</dbReference>
<dbReference type="GO" id="GO:0009099">
    <property type="term" value="P:L-valine biosynthetic process"/>
    <property type="evidence" value="ECO:0007669"/>
    <property type="project" value="UniProtKB-UniRule"/>
</dbReference>
<dbReference type="RefSeq" id="WP_013194804.1">
    <property type="nucleotide sequence ID" value="NC_014253.1"/>
</dbReference>
<evidence type="ECO:0000256" key="5">
    <source>
        <dbReference type="ARBA" id="ARBA00022723"/>
    </source>
</evidence>
<keyword evidence="7 15" id="KW-0408">Iron</keyword>
<dbReference type="PROSITE" id="PS00887">
    <property type="entry name" value="ILVD_EDD_2"/>
    <property type="match status" value="1"/>
</dbReference>
<dbReference type="InterPro" id="IPR037237">
    <property type="entry name" value="IlvD/EDD_N"/>
</dbReference>
<dbReference type="Pfam" id="PF24877">
    <property type="entry name" value="ILV_EDD_C"/>
    <property type="match status" value="1"/>
</dbReference>
<protein>
    <recommendedName>
        <fullName evidence="14 15">Dihydroxy-acid dehydratase</fullName>
        <shortName evidence="15">DAD</shortName>
        <ecNumber evidence="14 15">4.2.1.9</ecNumber>
    </recommendedName>
</protein>
<name>D7E9G7_METEZ</name>
<keyword evidence="4 15" id="KW-0001">2Fe-2S</keyword>
<dbReference type="InterPro" id="IPR004404">
    <property type="entry name" value="DihydroxyA_deHydtase"/>
</dbReference>
<evidence type="ECO:0000256" key="15">
    <source>
        <dbReference type="HAMAP-Rule" id="MF_00012"/>
    </source>
</evidence>
<accession>D7E9G7</accession>
<dbReference type="GO" id="GO:0051537">
    <property type="term" value="F:2 iron, 2 sulfur cluster binding"/>
    <property type="evidence" value="ECO:0007669"/>
    <property type="project" value="UniProtKB-UniRule"/>
</dbReference>
<evidence type="ECO:0000256" key="3">
    <source>
        <dbReference type="ARBA" id="ARBA00022605"/>
    </source>
</evidence>